<comment type="caution">
    <text evidence="3">The sequence shown here is derived from an EMBL/GenBank/DDBJ whole genome shotgun (WGS) entry which is preliminary data.</text>
</comment>
<dbReference type="InterPro" id="IPR036265">
    <property type="entry name" value="HIT-like_sf"/>
</dbReference>
<gene>
    <name evidence="3" type="ORF">HCJ96_01940</name>
</gene>
<evidence type="ECO:0000259" key="2">
    <source>
        <dbReference type="PROSITE" id="PS51084"/>
    </source>
</evidence>
<dbReference type="PROSITE" id="PS51084">
    <property type="entry name" value="HIT_2"/>
    <property type="match status" value="1"/>
</dbReference>
<sequence length="136" mass="15604">MFRLDTRLEQDTLVVGDLPLCRVLLMNDKQFPWVILVPRLANAVEICQLHAKDRVQLWEESHQVSEAMLALFSPDKLNVAALGNVVKQLHLHHVARFVNDCAWPQPIWGRQPAVPYSSEQASVQLTQLRKKLSMEE</sequence>
<feature type="domain" description="HIT" evidence="2">
    <location>
        <begin position="1"/>
        <end position="103"/>
    </location>
</feature>
<dbReference type="Pfam" id="PF01230">
    <property type="entry name" value="HIT"/>
    <property type="match status" value="1"/>
</dbReference>
<dbReference type="InterPro" id="IPR011146">
    <property type="entry name" value="HIT-like"/>
</dbReference>
<dbReference type="PIRSF" id="PIRSF000714">
    <property type="entry name" value="HIT"/>
    <property type="match status" value="1"/>
</dbReference>
<keyword evidence="4" id="KW-1185">Reference proteome</keyword>
<dbReference type="EMBL" id="JAATNW010000001">
    <property type="protein sequence ID" value="NMH58784.1"/>
    <property type="molecule type" value="Genomic_DNA"/>
</dbReference>
<dbReference type="InterPro" id="IPR026026">
    <property type="entry name" value="HIT_Hint"/>
</dbReference>
<dbReference type="Proteomes" id="UP000709336">
    <property type="component" value="Unassembled WGS sequence"/>
</dbReference>
<evidence type="ECO:0000313" key="4">
    <source>
        <dbReference type="Proteomes" id="UP000709336"/>
    </source>
</evidence>
<organism evidence="3 4">
    <name type="scientific">Alteromonas ponticola</name>
    <dbReference type="NCBI Taxonomy" id="2720613"/>
    <lineage>
        <taxon>Bacteria</taxon>
        <taxon>Pseudomonadati</taxon>
        <taxon>Pseudomonadota</taxon>
        <taxon>Gammaproteobacteria</taxon>
        <taxon>Alteromonadales</taxon>
        <taxon>Alteromonadaceae</taxon>
        <taxon>Alteromonas/Salinimonas group</taxon>
        <taxon>Alteromonas</taxon>
    </lineage>
</organism>
<name>A0ABX1QX27_9ALTE</name>
<evidence type="ECO:0000256" key="1">
    <source>
        <dbReference type="PROSITE-ProRule" id="PRU00464"/>
    </source>
</evidence>
<dbReference type="RefSeq" id="WP_169209332.1">
    <property type="nucleotide sequence ID" value="NZ_JAATNW010000001.1"/>
</dbReference>
<proteinExistence type="predicted"/>
<protein>
    <submittedName>
        <fullName evidence="3">HIT domain-containing protein</fullName>
    </submittedName>
</protein>
<comment type="caution">
    <text evidence="1">Lacks conserved residue(s) required for the propagation of feature annotation.</text>
</comment>
<dbReference type="Gene3D" id="3.30.428.10">
    <property type="entry name" value="HIT-like"/>
    <property type="match status" value="1"/>
</dbReference>
<dbReference type="SUPFAM" id="SSF54197">
    <property type="entry name" value="HIT-like"/>
    <property type="match status" value="1"/>
</dbReference>
<reference evidence="3 4" key="1">
    <citation type="submission" date="2020-03" db="EMBL/GenBank/DDBJ databases">
        <title>Alteromonas ponticola sp. nov., isolated from seawater.</title>
        <authorList>
            <person name="Yoon J.-H."/>
            <person name="Kim Y.-O."/>
        </authorList>
    </citation>
    <scope>NUCLEOTIDE SEQUENCE [LARGE SCALE GENOMIC DNA]</scope>
    <source>
        <strain evidence="3 4">MYP5</strain>
    </source>
</reference>
<accession>A0ABX1QX27</accession>
<evidence type="ECO:0000313" key="3">
    <source>
        <dbReference type="EMBL" id="NMH58784.1"/>
    </source>
</evidence>